<comment type="caution">
    <text evidence="2">The sequence shown here is derived from an EMBL/GenBank/DDBJ whole genome shotgun (WGS) entry which is preliminary data.</text>
</comment>
<proteinExistence type="predicted"/>
<name>A0ABR1BKN0_NECAM</name>
<keyword evidence="3" id="KW-1185">Reference proteome</keyword>
<accession>A0ABR1BKN0</accession>
<evidence type="ECO:0000313" key="2">
    <source>
        <dbReference type="EMBL" id="KAK6725621.1"/>
    </source>
</evidence>
<dbReference type="EMBL" id="JAVFWL010000001">
    <property type="protein sequence ID" value="KAK6725621.1"/>
    <property type="molecule type" value="Genomic_DNA"/>
</dbReference>
<organism evidence="2 3">
    <name type="scientific">Necator americanus</name>
    <name type="common">Human hookworm</name>
    <dbReference type="NCBI Taxonomy" id="51031"/>
    <lineage>
        <taxon>Eukaryota</taxon>
        <taxon>Metazoa</taxon>
        <taxon>Ecdysozoa</taxon>
        <taxon>Nematoda</taxon>
        <taxon>Chromadorea</taxon>
        <taxon>Rhabditida</taxon>
        <taxon>Rhabditina</taxon>
        <taxon>Rhabditomorpha</taxon>
        <taxon>Strongyloidea</taxon>
        <taxon>Ancylostomatidae</taxon>
        <taxon>Bunostominae</taxon>
        <taxon>Necator</taxon>
    </lineage>
</organism>
<gene>
    <name evidence="2" type="primary">Necator_chrI.g246</name>
    <name evidence="2" type="ORF">RB195_004125</name>
</gene>
<reference evidence="2 3" key="1">
    <citation type="submission" date="2023-08" db="EMBL/GenBank/DDBJ databases">
        <title>A Necator americanus chromosomal reference genome.</title>
        <authorList>
            <person name="Ilik V."/>
            <person name="Petrzelkova K.J."/>
            <person name="Pardy F."/>
            <person name="Fuh T."/>
            <person name="Niatou-Singa F.S."/>
            <person name="Gouil Q."/>
            <person name="Baker L."/>
            <person name="Ritchie M.E."/>
            <person name="Jex A.R."/>
            <person name="Gazzola D."/>
            <person name="Li H."/>
            <person name="Toshio Fujiwara R."/>
            <person name="Zhan B."/>
            <person name="Aroian R.V."/>
            <person name="Pafco B."/>
            <person name="Schwarz E.M."/>
        </authorList>
    </citation>
    <scope>NUCLEOTIDE SEQUENCE [LARGE SCALE GENOMIC DNA]</scope>
    <source>
        <strain evidence="2 3">Aroian</strain>
        <tissue evidence="2">Whole animal</tissue>
    </source>
</reference>
<dbReference type="Proteomes" id="UP001303046">
    <property type="component" value="Unassembled WGS sequence"/>
</dbReference>
<protein>
    <submittedName>
        <fullName evidence="2">Uncharacterized protein</fullName>
    </submittedName>
</protein>
<evidence type="ECO:0000313" key="3">
    <source>
        <dbReference type="Proteomes" id="UP001303046"/>
    </source>
</evidence>
<feature type="compositionally biased region" description="Low complexity" evidence="1">
    <location>
        <begin position="44"/>
        <end position="57"/>
    </location>
</feature>
<evidence type="ECO:0000256" key="1">
    <source>
        <dbReference type="SAM" id="MobiDB-lite"/>
    </source>
</evidence>
<feature type="region of interest" description="Disordered" evidence="1">
    <location>
        <begin position="40"/>
        <end position="70"/>
    </location>
</feature>
<sequence>MESLTTTIRFVTLNLSQAANLPTCSSPIILSLLGYFWPKETSRSPRSTSSEELSGSSWKKPPGRKRKFWTGVVRGPDDACRVPAVRATRRVTQDIK</sequence>